<keyword evidence="2" id="KW-1185">Reference proteome</keyword>
<gene>
    <name evidence="1" type="ORF">CBA19CS22_23600</name>
</gene>
<sequence length="1237" mass="130864">MSSITKSSLASAGQTLRGVVHARRTRRIFIGLLIALLVIGALGFFVAPPVIRHIAEQQLAKQLDRPVSIRRISLNPYTLDFEADGVHIGESPANLAKTPGASPDFVDVSRLVVRTSWASVLKLAPVVNELKIDSPRINVVRFDGEHFNFSDLIAKFSKPSSPPSDKPARFSVSNIRLENGQITFDDRLLKAKHVIDRFALGIPFIATLPSATDIFVTPLLQARIDGSPLVVKGRTKPFSESRESEIALTLDGLDVPQMASYAPASVPVAVKSGKLSTDLNVNFAISGDTPTIRIEGTADLADLVVTDKSNAPLVAARALHVKIANAEPLRDIYRLDEVTLSNPDVHLARDSSGQLNVQKLAGPVPKASAEPARTEAQKEAQKEAPPLDLTIRHLAIDGGRIALDDQLLKEHVQGALTGLAVTLDDFSTLAKTPAKYTLKTAFDHGGALDASGKVTLAAKTADAKLALNAFALPPLQPYLANVLAARVTSGTLGANLPVSVDWGKPDGGVQVGAGDVKLDALTLVPNAGGGAPIKLASAVAKIAKVDVSARNAALDSVQLSGLALDATRRKDGTIDLAALAGPHEAAPEQTATHKIQKAQAAGPAWHYRIGEISLADTSANITDETTPQPVKLRVAPLAVNVKQFSDDLTKPLAVDGKLTLNGKGALAIGGNVTVTPLKLALHVKGDQVDASAFEPYFGDKLNIEVASAYLSANGDVAMSGSGKTLAASYKGDVSLSDVRMLDKATSDRFAGWKLLGLTNVKVNYSERGTDVDAARVTFAKFYGRVLLDAQGKLNLKSVVAGEGGPQSVTRGSTKEQGASAPAAASAATTVPVKTTPNSGPPVNMRFGQLVLQDGRVTYTDNFIKPNYTANLVAINGTIGAFGTHSTTPAPVDVSAKLAANGPVSIKGQINPLIDKPALDLTASAHGVELTNLTPYSSKYAGYPITKGKLNVDLHYMLADNKLTANNHLFIDQLTFGDHIDNPTATKLPVRLAVSLLKNSRGEIDVNIPISGSLDNPEFSIGGLVWQAIVNLVQKAVTAPFTLLAHAFGGGSGEDLNYIEFDAGSATLNDAAQKKLDTIAKALVDKPSVRVDVTGRVDPKTDEPALRAAWLDNQVKRAKVRDMSGNGENVDWNAIKISDADYDKYLTKVYKSADFKKPTNFIGMTKAVPDGDMKAALTKNAPVDEGALRDLAQRRAQAVQEYFDGKIDSQRIFVVAPKMSADDIKDKGAGSRVELGLK</sequence>
<protein>
    <submittedName>
        <fullName evidence="1">DUF748 domain-containing protein</fullName>
    </submittedName>
</protein>
<dbReference type="Proteomes" id="UP001055013">
    <property type="component" value="Unassembled WGS sequence"/>
</dbReference>
<name>A0ACB5QWM1_9BURK</name>
<reference evidence="1" key="1">
    <citation type="submission" date="2021-09" db="EMBL/GenBank/DDBJ databases">
        <title>Isolation and characterization of 3-chlorobenzoate degrading bacteria from soils in Shizuoka.</title>
        <authorList>
            <person name="Ifat A."/>
            <person name="Ogawa N."/>
            <person name="Kimbara K."/>
            <person name="Moriuchi R."/>
            <person name="Dohra H."/>
            <person name="Shintani M."/>
        </authorList>
    </citation>
    <scope>NUCLEOTIDE SEQUENCE</scope>
    <source>
        <strain evidence="1">19CS2-2</strain>
    </source>
</reference>
<dbReference type="EMBL" id="BPUR01000015">
    <property type="protein sequence ID" value="GJH19584.1"/>
    <property type="molecule type" value="Genomic_DNA"/>
</dbReference>
<organism evidence="1 2">
    <name type="scientific">Caballeronia novacaledonica</name>
    <dbReference type="NCBI Taxonomy" id="1544861"/>
    <lineage>
        <taxon>Bacteria</taxon>
        <taxon>Pseudomonadati</taxon>
        <taxon>Pseudomonadota</taxon>
        <taxon>Betaproteobacteria</taxon>
        <taxon>Burkholderiales</taxon>
        <taxon>Burkholderiaceae</taxon>
        <taxon>Caballeronia</taxon>
    </lineage>
</organism>
<proteinExistence type="predicted"/>
<evidence type="ECO:0000313" key="2">
    <source>
        <dbReference type="Proteomes" id="UP001055013"/>
    </source>
</evidence>
<comment type="caution">
    <text evidence="1">The sequence shown here is derived from an EMBL/GenBank/DDBJ whole genome shotgun (WGS) entry which is preliminary data.</text>
</comment>
<evidence type="ECO:0000313" key="1">
    <source>
        <dbReference type="EMBL" id="GJH19584.1"/>
    </source>
</evidence>
<accession>A0ACB5QWM1</accession>